<accession>A0A9W9AWE8</accession>
<protein>
    <submittedName>
        <fullName evidence="2">Uncharacterized protein</fullName>
    </submittedName>
</protein>
<keyword evidence="1" id="KW-0732">Signal</keyword>
<dbReference type="Proteomes" id="UP001150238">
    <property type="component" value="Unassembled WGS sequence"/>
</dbReference>
<proteinExistence type="predicted"/>
<dbReference type="AlphaFoldDB" id="A0A9W9AWE8"/>
<reference evidence="2" key="2">
    <citation type="journal article" date="2023" name="Proc. Natl. Acad. Sci. U.S.A.">
        <title>A global phylogenomic analysis of the shiitake genus Lentinula.</title>
        <authorList>
            <person name="Sierra-Patev S."/>
            <person name="Min B."/>
            <person name="Naranjo-Ortiz M."/>
            <person name="Looney B."/>
            <person name="Konkel Z."/>
            <person name="Slot J.C."/>
            <person name="Sakamoto Y."/>
            <person name="Steenwyk J.L."/>
            <person name="Rokas A."/>
            <person name="Carro J."/>
            <person name="Camarero S."/>
            <person name="Ferreira P."/>
            <person name="Molpeceres G."/>
            <person name="Ruiz-Duenas F.J."/>
            <person name="Serrano A."/>
            <person name="Henrissat B."/>
            <person name="Drula E."/>
            <person name="Hughes K.W."/>
            <person name="Mata J.L."/>
            <person name="Ishikawa N.K."/>
            <person name="Vargas-Isla R."/>
            <person name="Ushijima S."/>
            <person name="Smith C.A."/>
            <person name="Donoghue J."/>
            <person name="Ahrendt S."/>
            <person name="Andreopoulos W."/>
            <person name="He G."/>
            <person name="LaButti K."/>
            <person name="Lipzen A."/>
            <person name="Ng V."/>
            <person name="Riley R."/>
            <person name="Sandor L."/>
            <person name="Barry K."/>
            <person name="Martinez A.T."/>
            <person name="Xiao Y."/>
            <person name="Gibbons J.G."/>
            <person name="Terashima K."/>
            <person name="Grigoriev I.V."/>
            <person name="Hibbett D."/>
        </authorList>
    </citation>
    <scope>NUCLEOTIDE SEQUENCE</scope>
    <source>
        <strain evidence="2">Sp2 HRB7682 ss15</strain>
    </source>
</reference>
<evidence type="ECO:0000256" key="1">
    <source>
        <dbReference type="SAM" id="SignalP"/>
    </source>
</evidence>
<evidence type="ECO:0000313" key="2">
    <source>
        <dbReference type="EMBL" id="KAJ4492032.1"/>
    </source>
</evidence>
<sequence>MHFGFTLYLSFWFSQTVFGHGTFLDVLEFATRMGLEHSDVDTTLPFLLNALSTEDIILCKTKVLNSCLVPLNETLDNIVAGVDSVRLMTIDTVNWISYTNSRALGAISSIESDDRMYYKNARAFQHLLVFTENQLEDLGSAVNAFTSMANVILVEKKQVARAKVEISSMFWLVLKIGDARVQRALDEENKGLTALMQRLNEVLSSLCLIEAPLKLLRDNLADVEDLYKVMMQTGYDVSALEYFQRRLDVVVNSWAEESNGNHTTIKALSSCVGVITVPLRGVIVTPEGQSLPGQSFYSEYALKAHLAYMRKAERALKQRDNSPIPDFAPLFTAKPLSESLGISVTPQTTASVSHPLPPNLTARVNDVHFSGPEQRGIDIDKTRTSQTPQSMHQPLNLKYEWVRPETINRQLESLEANPLRYWNPAKVNFQEGLSESHFIDYPSLASLVSESSVNSLLLGHLEWLRNSRVTLEQNRDAARLSSRFSCKHTVITHLTGAEAATRTKLTEEWIMRQNTLIQERVLSTTAISEDPLYISYATYQRSHWSSSFERCV</sequence>
<name>A0A9W9AWE8_9AGAR</name>
<organism evidence="2 3">
    <name type="scientific">Lentinula lateritia</name>
    <dbReference type="NCBI Taxonomy" id="40482"/>
    <lineage>
        <taxon>Eukaryota</taxon>
        <taxon>Fungi</taxon>
        <taxon>Dikarya</taxon>
        <taxon>Basidiomycota</taxon>
        <taxon>Agaricomycotina</taxon>
        <taxon>Agaricomycetes</taxon>
        <taxon>Agaricomycetidae</taxon>
        <taxon>Agaricales</taxon>
        <taxon>Marasmiineae</taxon>
        <taxon>Omphalotaceae</taxon>
        <taxon>Lentinula</taxon>
    </lineage>
</organism>
<evidence type="ECO:0000313" key="3">
    <source>
        <dbReference type="Proteomes" id="UP001150238"/>
    </source>
</evidence>
<reference evidence="2" key="1">
    <citation type="submission" date="2022-08" db="EMBL/GenBank/DDBJ databases">
        <authorList>
            <consortium name="DOE Joint Genome Institute"/>
            <person name="Min B."/>
            <person name="Riley R."/>
            <person name="Sierra-Patev S."/>
            <person name="Naranjo-Ortiz M."/>
            <person name="Looney B."/>
            <person name="Konkel Z."/>
            <person name="Slot J.C."/>
            <person name="Sakamoto Y."/>
            <person name="Steenwyk J.L."/>
            <person name="Rokas A."/>
            <person name="Carro J."/>
            <person name="Camarero S."/>
            <person name="Ferreira P."/>
            <person name="Molpeceres G."/>
            <person name="Ruiz-Duenas F.J."/>
            <person name="Serrano A."/>
            <person name="Henrissat B."/>
            <person name="Drula E."/>
            <person name="Hughes K.W."/>
            <person name="Mata J.L."/>
            <person name="Ishikawa N.K."/>
            <person name="Vargas-Isla R."/>
            <person name="Ushijima S."/>
            <person name="Smith C.A."/>
            <person name="Ahrendt S."/>
            <person name="Andreopoulos W."/>
            <person name="He G."/>
            <person name="Labutti K."/>
            <person name="Lipzen A."/>
            <person name="Ng V."/>
            <person name="Sandor L."/>
            <person name="Barry K."/>
            <person name="Martinez A.T."/>
            <person name="Xiao Y."/>
            <person name="Gibbons J.G."/>
            <person name="Terashima K."/>
            <person name="Hibbett D.S."/>
            <person name="Grigoriev I.V."/>
        </authorList>
    </citation>
    <scope>NUCLEOTIDE SEQUENCE</scope>
    <source>
        <strain evidence="2">Sp2 HRB7682 ss15</strain>
    </source>
</reference>
<comment type="caution">
    <text evidence="2">The sequence shown here is derived from an EMBL/GenBank/DDBJ whole genome shotgun (WGS) entry which is preliminary data.</text>
</comment>
<gene>
    <name evidence="2" type="ORF">C8J55DRAFT_556321</name>
</gene>
<feature type="chain" id="PRO_5040727732" evidence="1">
    <location>
        <begin position="20"/>
        <end position="552"/>
    </location>
</feature>
<dbReference type="EMBL" id="JANVFS010000005">
    <property type="protein sequence ID" value="KAJ4492032.1"/>
    <property type="molecule type" value="Genomic_DNA"/>
</dbReference>
<feature type="signal peptide" evidence="1">
    <location>
        <begin position="1"/>
        <end position="19"/>
    </location>
</feature>